<evidence type="ECO:0000313" key="8">
    <source>
        <dbReference type="EMBL" id="EMZ33776.1"/>
    </source>
</evidence>
<dbReference type="GO" id="GO:0005198">
    <property type="term" value="F:structural molecule activity"/>
    <property type="evidence" value="ECO:0007669"/>
    <property type="project" value="UniProtKB-UniRule"/>
</dbReference>
<comment type="subcellular location">
    <subcellularLocation>
        <location evidence="4">Secreted</location>
    </subcellularLocation>
    <subcellularLocation>
        <location evidence="4">Bacterial flagellum</location>
    </subcellularLocation>
</comment>
<dbReference type="eggNOG" id="COG1344">
    <property type="taxonomic scope" value="Bacteria"/>
</dbReference>
<feature type="region of interest" description="Disordered" evidence="5">
    <location>
        <begin position="378"/>
        <end position="398"/>
    </location>
</feature>
<evidence type="ECO:0000259" key="7">
    <source>
        <dbReference type="Pfam" id="PF00700"/>
    </source>
</evidence>
<dbReference type="AlphaFoldDB" id="N2B036"/>
<comment type="caution">
    <text evidence="8">The sequence shown here is derived from an EMBL/GenBank/DDBJ whole genome shotgun (WGS) entry which is preliminary data.</text>
</comment>
<evidence type="ECO:0000256" key="2">
    <source>
        <dbReference type="ARBA" id="ARBA00020110"/>
    </source>
</evidence>
<keyword evidence="9" id="KW-1185">Reference proteome</keyword>
<evidence type="ECO:0000256" key="4">
    <source>
        <dbReference type="RuleBase" id="RU362073"/>
    </source>
</evidence>
<feature type="compositionally biased region" description="Basic and acidic residues" evidence="5">
    <location>
        <begin position="389"/>
        <end position="398"/>
    </location>
</feature>
<protein>
    <recommendedName>
        <fullName evidence="2 4">Flagellin</fullName>
    </recommendedName>
</protein>
<name>N2B036_9FIRM</name>
<keyword evidence="3 4" id="KW-0975">Bacterial flagellum</keyword>
<evidence type="ECO:0000259" key="6">
    <source>
        <dbReference type="Pfam" id="PF00669"/>
    </source>
</evidence>
<dbReference type="Proteomes" id="UP000012589">
    <property type="component" value="Unassembled WGS sequence"/>
</dbReference>
<evidence type="ECO:0000313" key="9">
    <source>
        <dbReference type="Proteomes" id="UP000012589"/>
    </source>
</evidence>
<dbReference type="PATRIC" id="fig|1235802.3.peg.1405"/>
<dbReference type="STRING" id="1235802.C823_01316"/>
<feature type="domain" description="Flagellin C-terminal" evidence="7">
    <location>
        <begin position="351"/>
        <end position="435"/>
    </location>
</feature>
<dbReference type="SUPFAM" id="SSF64518">
    <property type="entry name" value="Phase 1 flagellin"/>
    <property type="match status" value="1"/>
</dbReference>
<dbReference type="GO" id="GO:0009288">
    <property type="term" value="C:bacterial-type flagellum"/>
    <property type="evidence" value="ECO:0007669"/>
    <property type="project" value="UniProtKB-SubCell"/>
</dbReference>
<dbReference type="PANTHER" id="PTHR42792:SF2">
    <property type="entry name" value="FLAGELLIN"/>
    <property type="match status" value="1"/>
</dbReference>
<dbReference type="OrthoDB" id="9796789at2"/>
<dbReference type="Pfam" id="PF00700">
    <property type="entry name" value="Flagellin_C"/>
    <property type="match status" value="1"/>
</dbReference>
<comment type="function">
    <text evidence="4">Flagellin is the subunit protein which polymerizes to form the filaments of bacterial flagella.</text>
</comment>
<accession>N2B036</accession>
<comment type="similarity">
    <text evidence="1 4">Belongs to the bacterial flagellin family.</text>
</comment>
<dbReference type="InterPro" id="IPR046358">
    <property type="entry name" value="Flagellin_C"/>
</dbReference>
<evidence type="ECO:0000256" key="3">
    <source>
        <dbReference type="ARBA" id="ARBA00023143"/>
    </source>
</evidence>
<evidence type="ECO:0000256" key="1">
    <source>
        <dbReference type="ARBA" id="ARBA00005709"/>
    </source>
</evidence>
<dbReference type="Gene3D" id="6.10.10.10">
    <property type="entry name" value="Flagellar export chaperone, C-terminal domain"/>
    <property type="match status" value="1"/>
</dbReference>
<dbReference type="InterPro" id="IPR042187">
    <property type="entry name" value="Flagellin_C_sub2"/>
</dbReference>
<dbReference type="Pfam" id="PF00669">
    <property type="entry name" value="Flagellin_N"/>
    <property type="match status" value="1"/>
</dbReference>
<dbReference type="PANTHER" id="PTHR42792">
    <property type="entry name" value="FLAGELLIN"/>
    <property type="match status" value="1"/>
</dbReference>
<evidence type="ECO:0000256" key="5">
    <source>
        <dbReference type="SAM" id="MobiDB-lite"/>
    </source>
</evidence>
<organism evidence="8 9">
    <name type="scientific">Eubacterium plexicaudatum ASF492</name>
    <dbReference type="NCBI Taxonomy" id="1235802"/>
    <lineage>
        <taxon>Bacteria</taxon>
        <taxon>Bacillati</taxon>
        <taxon>Bacillota</taxon>
        <taxon>Clostridia</taxon>
        <taxon>Eubacteriales</taxon>
        <taxon>Eubacteriaceae</taxon>
        <taxon>Eubacterium</taxon>
    </lineage>
</organism>
<dbReference type="HOGENOM" id="CLU_011142_3_2_9"/>
<dbReference type="Gene3D" id="1.20.1330.10">
    <property type="entry name" value="f41 fragment of flagellin, N-terminal domain"/>
    <property type="match status" value="2"/>
</dbReference>
<feature type="domain" description="Flagellin N-terminal" evidence="6">
    <location>
        <begin position="4"/>
        <end position="137"/>
    </location>
</feature>
<keyword evidence="4" id="KW-0964">Secreted</keyword>
<dbReference type="GO" id="GO:0005576">
    <property type="term" value="C:extracellular region"/>
    <property type="evidence" value="ECO:0007669"/>
    <property type="project" value="UniProtKB-SubCell"/>
</dbReference>
<dbReference type="InterPro" id="IPR001492">
    <property type="entry name" value="Flagellin"/>
</dbReference>
<sequence length="436" mass="48586">MAIITHNLMAMNTDRQLGIVSESKKKNTEKLSSGYRINRSADDAAGLQISEKMRYQIRGLNKASTNIQDGISLIQTADGALTEVHDILQRMNELSTQAANDINKEEDREAIHKELLQLKSEINRTSKDTMFNTQRILWAKQLVEIDSDDYSNVIMDDVFTNIPNHTSVHGKTLDFKNVTATNKEELIGKKFTVTCSDNCSQEFVFQFSDQATSSINTPTGGHSDIFVNIGVKDANIKNGSDIVKQIFDLVNSVQGNMGGNGQDILIGHANGVSIEGSKMIFYSTYNHPPYAPNMGMILANDMLKLEEDYHLQVNDRPFQEITLKIRTINSGTLGLGRLDVDSFENAGKTMDDVKNAIDNLSEYRAYLGAMQNRLEKAMSSVENTSENTQRSESKLRDTDMAEEMVNYSKNKIIEQFGQVMLAQVNKNNDGIASLLA</sequence>
<proteinExistence type="inferred from homology"/>
<reference evidence="8 9" key="1">
    <citation type="journal article" date="2014" name="Genome Announc.">
        <title>Draft genome sequences of the altered schaedler flora, a defined bacterial community from gnotobiotic mice.</title>
        <authorList>
            <person name="Wannemuehler M.J."/>
            <person name="Overstreet A.M."/>
            <person name="Ward D.V."/>
            <person name="Phillips G.J."/>
        </authorList>
    </citation>
    <scope>NUCLEOTIDE SEQUENCE [LARGE SCALE GENOMIC DNA]</scope>
    <source>
        <strain evidence="8 9">ASF492</strain>
    </source>
</reference>
<dbReference type="PRINTS" id="PR00207">
    <property type="entry name" value="FLAGELLIN"/>
</dbReference>
<dbReference type="InterPro" id="IPR001029">
    <property type="entry name" value="Flagellin_N"/>
</dbReference>
<dbReference type="Gene3D" id="3.30.70.2120">
    <property type="match status" value="1"/>
</dbReference>
<gene>
    <name evidence="8" type="ORF">C823_01316</name>
</gene>
<dbReference type="EMBL" id="AQFT01000039">
    <property type="protein sequence ID" value="EMZ33776.1"/>
    <property type="molecule type" value="Genomic_DNA"/>
</dbReference>